<evidence type="ECO:0000259" key="2">
    <source>
        <dbReference type="Pfam" id="PF07883"/>
    </source>
</evidence>
<dbReference type="PANTHER" id="PTHR38599">
    <property type="entry name" value="CUPIN DOMAIN PROTEIN (AFU_ORTHOLOGUE AFUA_3G13620)"/>
    <property type="match status" value="1"/>
</dbReference>
<proteinExistence type="predicted"/>
<dbReference type="CDD" id="cd02234">
    <property type="entry name" value="cupin_BLR7677-like"/>
    <property type="match status" value="1"/>
</dbReference>
<evidence type="ECO:0000313" key="3">
    <source>
        <dbReference type="EMBL" id="AFP40789.1"/>
    </source>
</evidence>
<dbReference type="Pfam" id="PF07883">
    <property type="entry name" value="Cupin_2"/>
    <property type="match status" value="1"/>
</dbReference>
<evidence type="ECO:0000313" key="4">
    <source>
        <dbReference type="Proteomes" id="UP000006158"/>
    </source>
</evidence>
<dbReference type="Proteomes" id="UP000006158">
    <property type="component" value="Chromosome"/>
</dbReference>
<feature type="domain" description="Cupin type-2" evidence="2">
    <location>
        <begin position="46"/>
        <end position="115"/>
    </location>
</feature>
<gene>
    <name evidence="3" type="ordered locus">MSMEI_4333</name>
</gene>
<dbReference type="AlphaFoldDB" id="I7GDG6"/>
<evidence type="ECO:0000256" key="1">
    <source>
        <dbReference type="SAM" id="MobiDB-lite"/>
    </source>
</evidence>
<dbReference type="InterPro" id="IPR014710">
    <property type="entry name" value="RmlC-like_jellyroll"/>
</dbReference>
<reference evidence="3 4" key="2">
    <citation type="journal article" date="2009" name="Genome Res.">
        <title>Ortho-proteogenomics: multiple proteomes investigation through orthology and a new MS-based protocol.</title>
        <authorList>
            <person name="Gallien S."/>
            <person name="Perrodou E."/>
            <person name="Carapito C."/>
            <person name="Deshayes C."/>
            <person name="Reyrat J.M."/>
            <person name="Van Dorsselaer A."/>
            <person name="Poch O."/>
            <person name="Schaeffer C."/>
            <person name="Lecompte O."/>
        </authorList>
    </citation>
    <scope>NUCLEOTIDE SEQUENCE [LARGE SCALE GENOMIC DNA]</scope>
    <source>
        <strain evidence="4">ATCC 700084 / mc(2)155</strain>
    </source>
</reference>
<protein>
    <submittedName>
        <fullName evidence="3">Cupin 2, conserved barrel domain protein</fullName>
    </submittedName>
</protein>
<dbReference type="KEGG" id="msg:MSMEI_4333"/>
<dbReference type="EMBL" id="CP001663">
    <property type="protein sequence ID" value="AFP40789.1"/>
    <property type="molecule type" value="Genomic_DNA"/>
</dbReference>
<accession>I7GDG6</accession>
<organism evidence="3 4">
    <name type="scientific">Mycolicibacterium smegmatis (strain ATCC 700084 / mc(2)155)</name>
    <name type="common">Mycobacterium smegmatis</name>
    <dbReference type="NCBI Taxonomy" id="246196"/>
    <lineage>
        <taxon>Bacteria</taxon>
        <taxon>Bacillati</taxon>
        <taxon>Actinomycetota</taxon>
        <taxon>Actinomycetes</taxon>
        <taxon>Mycobacteriales</taxon>
        <taxon>Mycobacteriaceae</taxon>
        <taxon>Mycolicibacterium</taxon>
    </lineage>
</organism>
<dbReference type="SUPFAM" id="SSF51182">
    <property type="entry name" value="RmlC-like cupins"/>
    <property type="match status" value="1"/>
</dbReference>
<dbReference type="InterPro" id="IPR013096">
    <property type="entry name" value="Cupin_2"/>
</dbReference>
<dbReference type="Gene3D" id="2.60.120.10">
    <property type="entry name" value="Jelly Rolls"/>
    <property type="match status" value="1"/>
</dbReference>
<dbReference type="PANTHER" id="PTHR38599:SF1">
    <property type="entry name" value="CUPIN DOMAIN PROTEIN (AFU_ORTHOLOGUE AFUA_3G13620)"/>
    <property type="match status" value="1"/>
</dbReference>
<dbReference type="InterPro" id="IPR011051">
    <property type="entry name" value="RmlC_Cupin_sf"/>
</dbReference>
<dbReference type="PATRIC" id="fig|246196.56.peg.4435"/>
<feature type="region of interest" description="Disordered" evidence="1">
    <location>
        <begin position="1"/>
        <end position="20"/>
    </location>
</feature>
<sequence length="313" mass="34131">MSVHDRDEGNPMLQDWADPESGSTITVIQEVRSPHIPAQVAVITVLVNHPPGARGAPPHRLPGGPAFGYMIAGEMLFERDGEPARVLRAGDAFWGPGGDVIHYQDTNLRTDIPCSFVLTMLRDPALPLLERVDEQELGYREPLRVTKTGDAVTPSVDDVLRDRWHEVTRELVLAQASATLTVDDPQHSHPAGSISITLTGKALGNDLLLADAGRIALDAPQNTAGDGADPPRHPMRVIPMRLDILSELPTIRVSGRGMTESTQLRLVVELAASDPHNATTSVLKCELESVHLDPERPHISMDFHPQNVELHRS</sequence>
<reference evidence="3 4" key="1">
    <citation type="journal article" date="2007" name="Genome Biol.">
        <title>Interrupted coding sequences in Mycobacterium smegmatis: authentic mutations or sequencing errors?</title>
        <authorList>
            <person name="Deshayes C."/>
            <person name="Perrodou E."/>
            <person name="Gallien S."/>
            <person name="Euphrasie D."/>
            <person name="Schaeffer C."/>
            <person name="Van-Dorsselaer A."/>
            <person name="Poch O."/>
            <person name="Lecompte O."/>
            <person name="Reyrat J.M."/>
        </authorList>
    </citation>
    <scope>NUCLEOTIDE SEQUENCE [LARGE SCALE GENOMIC DNA]</scope>
    <source>
        <strain evidence="4">ATCC 700084 / mc(2)155</strain>
    </source>
</reference>
<name>I7GDG6_MYCS2</name>